<feature type="chain" id="PRO_5046376184" evidence="2">
    <location>
        <begin position="18"/>
        <end position="198"/>
    </location>
</feature>
<comment type="caution">
    <text evidence="3">The sequence shown here is derived from an EMBL/GenBank/DDBJ whole genome shotgun (WGS) entry which is preliminary data.</text>
</comment>
<protein>
    <submittedName>
        <fullName evidence="3">Uncharacterized protein</fullName>
    </submittedName>
</protein>
<gene>
    <name evidence="3" type="ORF">SCF082_LOCUS33608</name>
</gene>
<evidence type="ECO:0000256" key="1">
    <source>
        <dbReference type="SAM" id="MobiDB-lite"/>
    </source>
</evidence>
<evidence type="ECO:0000313" key="3">
    <source>
        <dbReference type="EMBL" id="CAK9065792.1"/>
    </source>
</evidence>
<accession>A0ABP0NSN7</accession>
<organism evidence="3 4">
    <name type="scientific">Durusdinium trenchii</name>
    <dbReference type="NCBI Taxonomy" id="1381693"/>
    <lineage>
        <taxon>Eukaryota</taxon>
        <taxon>Sar</taxon>
        <taxon>Alveolata</taxon>
        <taxon>Dinophyceae</taxon>
        <taxon>Suessiales</taxon>
        <taxon>Symbiodiniaceae</taxon>
        <taxon>Durusdinium</taxon>
    </lineage>
</organism>
<keyword evidence="2" id="KW-0732">Signal</keyword>
<proteinExistence type="predicted"/>
<keyword evidence="4" id="KW-1185">Reference proteome</keyword>
<evidence type="ECO:0000313" key="4">
    <source>
        <dbReference type="Proteomes" id="UP001642464"/>
    </source>
</evidence>
<feature type="compositionally biased region" description="Low complexity" evidence="1">
    <location>
        <begin position="78"/>
        <end position="87"/>
    </location>
</feature>
<name>A0ABP0NSN7_9DINO</name>
<reference evidence="3 4" key="1">
    <citation type="submission" date="2024-02" db="EMBL/GenBank/DDBJ databases">
        <authorList>
            <person name="Chen Y."/>
            <person name="Shah S."/>
            <person name="Dougan E. K."/>
            <person name="Thang M."/>
            <person name="Chan C."/>
        </authorList>
    </citation>
    <scope>NUCLEOTIDE SEQUENCE [LARGE SCALE GENOMIC DNA]</scope>
</reference>
<feature type="signal peptide" evidence="2">
    <location>
        <begin position="1"/>
        <end position="17"/>
    </location>
</feature>
<dbReference type="EMBL" id="CAXAMM010030002">
    <property type="protein sequence ID" value="CAK9065792.1"/>
    <property type="molecule type" value="Genomic_DNA"/>
</dbReference>
<evidence type="ECO:0000256" key="2">
    <source>
        <dbReference type="SAM" id="SignalP"/>
    </source>
</evidence>
<feature type="region of interest" description="Disordered" evidence="1">
    <location>
        <begin position="73"/>
        <end position="101"/>
    </location>
</feature>
<dbReference type="Proteomes" id="UP001642464">
    <property type="component" value="Unassembled WGS sequence"/>
</dbReference>
<sequence length="198" mass="21296">MRCLGVVQTLLTTFCAAQFLERAPAKGNTRWGDVTGSSSSEGKVILCAFGVLCKGLPSSPDVLCDEDLTCAPTPPSPQSTNPTPTGPASMQPPPALERPDYRPLFPNAGDFDFPPLGPLSPAWSQTTLHPIPSGLHDDVLVGTPRLRGRSVPGGRRPRWMNEIFCECGVACQWGFQPGTKDPEFRLCNGPLNCSPCYR</sequence>